<keyword evidence="1" id="KW-1133">Transmembrane helix</keyword>
<dbReference type="AlphaFoldDB" id="A0A4Q2EGG2"/>
<proteinExistence type="predicted"/>
<evidence type="ECO:0000313" key="3">
    <source>
        <dbReference type="EMBL" id="RXW32359.1"/>
    </source>
</evidence>
<keyword evidence="1" id="KW-0472">Membrane</keyword>
<evidence type="ECO:0000313" key="4">
    <source>
        <dbReference type="Proteomes" id="UP000290624"/>
    </source>
</evidence>
<sequence>MEMLPAAFASGWASGINAWGTVLVLGILGRFANVPDIPAGFQRTDVLIAMGVLCLIEVVADKIPYLDSAWDTVSTVVRPIAGAVIGAVYAGSSGDLVTLALASVGGLTALASHLTKAGLRLAINTSPEPFTNVAASSAGDVAVTGIATLVALAPVAAAIIAAVLLILGAIGVAVALRKVKKGWARFQAWRKRAATPTQT</sequence>
<keyword evidence="1" id="KW-0812">Transmembrane</keyword>
<reference evidence="3 4" key="1">
    <citation type="submission" date="2018-01" db="EMBL/GenBank/DDBJ databases">
        <title>Lactibacter flavus gen. nov., sp. nov., a novel bacterium of the family Propionibacteriaceae isolated from raw milk and dairy products.</title>
        <authorList>
            <person name="Wenning M."/>
            <person name="Breitenwieser F."/>
            <person name="Huptas C."/>
            <person name="von Neubeck M."/>
            <person name="Busse H.-J."/>
            <person name="Scherer S."/>
        </authorList>
    </citation>
    <scope>NUCLEOTIDE SEQUENCE [LARGE SCALE GENOMIC DNA]</scope>
    <source>
        <strain evidence="3 4">VG341</strain>
    </source>
</reference>
<protein>
    <submittedName>
        <fullName evidence="3">DUF4126 domain-containing protein</fullName>
    </submittedName>
</protein>
<feature type="transmembrane region" description="Helical" evidence="1">
    <location>
        <begin position="80"/>
        <end position="110"/>
    </location>
</feature>
<name>A0A4Q2EGG2_9ACTN</name>
<keyword evidence="4" id="KW-1185">Reference proteome</keyword>
<dbReference type="InterPro" id="IPR025196">
    <property type="entry name" value="DUF4126"/>
</dbReference>
<dbReference type="OrthoDB" id="181455at2"/>
<dbReference type="Proteomes" id="UP000290624">
    <property type="component" value="Unassembled WGS sequence"/>
</dbReference>
<accession>A0A4Q2EGG2</accession>
<comment type="caution">
    <text evidence="3">The sequence shown here is derived from an EMBL/GenBank/DDBJ whole genome shotgun (WGS) entry which is preliminary data.</text>
</comment>
<evidence type="ECO:0000259" key="2">
    <source>
        <dbReference type="Pfam" id="PF13548"/>
    </source>
</evidence>
<feature type="transmembrane region" description="Helical" evidence="1">
    <location>
        <begin position="156"/>
        <end position="176"/>
    </location>
</feature>
<gene>
    <name evidence="3" type="ORF">C1706_07370</name>
</gene>
<organism evidence="3 4">
    <name type="scientific">Propioniciclava flava</name>
    <dbReference type="NCBI Taxonomy" id="2072026"/>
    <lineage>
        <taxon>Bacteria</taxon>
        <taxon>Bacillati</taxon>
        <taxon>Actinomycetota</taxon>
        <taxon>Actinomycetes</taxon>
        <taxon>Propionibacteriales</taxon>
        <taxon>Propionibacteriaceae</taxon>
        <taxon>Propioniciclava</taxon>
    </lineage>
</organism>
<feature type="domain" description="DUF4126" evidence="2">
    <location>
        <begin position="6"/>
        <end position="169"/>
    </location>
</feature>
<dbReference type="EMBL" id="PPCV01000004">
    <property type="protein sequence ID" value="RXW32359.1"/>
    <property type="molecule type" value="Genomic_DNA"/>
</dbReference>
<feature type="transmembrane region" description="Helical" evidence="1">
    <location>
        <begin position="12"/>
        <end position="32"/>
    </location>
</feature>
<evidence type="ECO:0000256" key="1">
    <source>
        <dbReference type="SAM" id="Phobius"/>
    </source>
</evidence>
<dbReference type="RefSeq" id="WP_129458581.1">
    <property type="nucleotide sequence ID" value="NZ_PPCV01000004.1"/>
</dbReference>
<dbReference type="Pfam" id="PF13548">
    <property type="entry name" value="DUF4126"/>
    <property type="match status" value="1"/>
</dbReference>